<feature type="compositionally biased region" description="Low complexity" evidence="1">
    <location>
        <begin position="380"/>
        <end position="389"/>
    </location>
</feature>
<dbReference type="InterPro" id="IPR036936">
    <property type="entry name" value="CRIB_dom_sf"/>
</dbReference>
<dbReference type="Proteomes" id="UP000053815">
    <property type="component" value="Unassembled WGS sequence"/>
</dbReference>
<dbReference type="InterPro" id="IPR000697">
    <property type="entry name" value="WH1/EVH1_dom"/>
</dbReference>
<evidence type="ECO:0000313" key="3">
    <source>
        <dbReference type="EMBL" id="GAN03206.1"/>
    </source>
</evidence>
<evidence type="ECO:0000313" key="4">
    <source>
        <dbReference type="Proteomes" id="UP000053815"/>
    </source>
</evidence>
<proteinExistence type="predicted"/>
<gene>
    <name evidence="3" type="ORF">MAM1_0036d02657</name>
</gene>
<sequence>MKSITLPRAEDKKIVRHALPTSNIFTAAVARLYLAFEQDGNVWKYSGLWGAMAFCKDRQKNDSYFLRLIDMEVRTSTAYNMMICRGYSLKSSRLIEVSYGSKSYTLDFTTRKTVHFYIHLKRMYVDNKAFDLHPQQILTLLPQDCLAGVQFVDQGEADVFYDKVLNRDSIKLKDTRNTHKSSDVGRVRFTPGKGFSVDNNDPEVLEILRELEKLEDFSAADIDQNQDFIQDFIRQYRSSSKKASSKRGPPPPPPPSRNRSTKAPAPPPIPSMLNRPNPITQGLPPPPPVPNRGIRQSPSIPSINMRPPVSAGGAPPPPPPPPPMARGSPIPTSAPPPPPPPPPSAGPPANSRPLNSIASASGDNRSNLMAAIRSTGGFGSLKKGGSLKTANIKSPGSAPASRGLTQNSSTSSQSDMASSLAAALEKRKKSALHSDDSDDEDDEDDWK</sequence>
<evidence type="ECO:0000259" key="2">
    <source>
        <dbReference type="PROSITE" id="PS51082"/>
    </source>
</evidence>
<reference evidence="3" key="1">
    <citation type="submission" date="2014-09" db="EMBL/GenBank/DDBJ databases">
        <title>Draft genome sequence of an oleaginous Mucoromycotina fungus Mucor ambiguus NBRC6742.</title>
        <authorList>
            <person name="Takeda I."/>
            <person name="Yamane N."/>
            <person name="Morita T."/>
            <person name="Tamano K."/>
            <person name="Machida M."/>
            <person name="Baker S."/>
            <person name="Koike H."/>
        </authorList>
    </citation>
    <scope>NUCLEOTIDE SEQUENCE</scope>
    <source>
        <strain evidence="3">NBRC 6742</strain>
    </source>
</reference>
<protein>
    <submittedName>
        <fullName evidence="3">WH1-domain-containing protein</fullName>
    </submittedName>
</protein>
<keyword evidence="4" id="KW-1185">Reference proteome</keyword>
<feature type="compositionally biased region" description="Acidic residues" evidence="1">
    <location>
        <begin position="436"/>
        <end position="447"/>
    </location>
</feature>
<dbReference type="EMBL" id="DF836325">
    <property type="protein sequence ID" value="GAN03206.1"/>
    <property type="molecule type" value="Genomic_DNA"/>
</dbReference>
<accession>A0A0C9M2Y7</accession>
<dbReference type="InterPro" id="IPR011993">
    <property type="entry name" value="PH-like_dom_sf"/>
</dbReference>
<dbReference type="AlphaFoldDB" id="A0A0C9M2Y7"/>
<dbReference type="OrthoDB" id="8963340at2759"/>
<organism evidence="3">
    <name type="scientific">Mucor ambiguus</name>
    <dbReference type="NCBI Taxonomy" id="91626"/>
    <lineage>
        <taxon>Eukaryota</taxon>
        <taxon>Fungi</taxon>
        <taxon>Fungi incertae sedis</taxon>
        <taxon>Mucoromycota</taxon>
        <taxon>Mucoromycotina</taxon>
        <taxon>Mucoromycetes</taxon>
        <taxon>Mucorales</taxon>
        <taxon>Mucorineae</taxon>
        <taxon>Mucoraceae</taxon>
        <taxon>Mucor</taxon>
    </lineage>
</organism>
<feature type="compositionally biased region" description="Pro residues" evidence="1">
    <location>
        <begin position="332"/>
        <end position="346"/>
    </location>
</feature>
<feature type="domain" description="WH2" evidence="2">
    <location>
        <begin position="364"/>
        <end position="384"/>
    </location>
</feature>
<dbReference type="Gene3D" id="3.90.810.10">
    <property type="entry name" value="CRIB domain"/>
    <property type="match status" value="1"/>
</dbReference>
<name>A0A0C9M2Y7_9FUNG</name>
<feature type="compositionally biased region" description="Low complexity" evidence="1">
    <location>
        <begin position="408"/>
        <end position="423"/>
    </location>
</feature>
<feature type="region of interest" description="Disordered" evidence="1">
    <location>
        <begin position="237"/>
        <end position="447"/>
    </location>
</feature>
<dbReference type="PROSITE" id="PS51082">
    <property type="entry name" value="WH2"/>
    <property type="match status" value="1"/>
</dbReference>
<dbReference type="STRING" id="91626.A0A0C9M2Y7"/>
<evidence type="ECO:0000256" key="1">
    <source>
        <dbReference type="SAM" id="MobiDB-lite"/>
    </source>
</evidence>
<dbReference type="Pfam" id="PF00568">
    <property type="entry name" value="WH1"/>
    <property type="match status" value="1"/>
</dbReference>
<feature type="compositionally biased region" description="Pro residues" evidence="1">
    <location>
        <begin position="314"/>
        <end position="324"/>
    </location>
</feature>
<dbReference type="InterPro" id="IPR003124">
    <property type="entry name" value="WH2_dom"/>
</dbReference>
<feature type="compositionally biased region" description="Polar residues" evidence="1">
    <location>
        <begin position="354"/>
        <end position="367"/>
    </location>
</feature>
<dbReference type="GO" id="GO:0003779">
    <property type="term" value="F:actin binding"/>
    <property type="evidence" value="ECO:0007669"/>
    <property type="project" value="InterPro"/>
</dbReference>
<dbReference type="Gene3D" id="2.30.29.30">
    <property type="entry name" value="Pleckstrin-homology domain (PH domain)/Phosphotyrosine-binding domain (PTB)"/>
    <property type="match status" value="1"/>
</dbReference>